<dbReference type="SMART" id="SM00823">
    <property type="entry name" value="PKS_PP"/>
    <property type="match status" value="1"/>
</dbReference>
<dbReference type="InterPro" id="IPR036291">
    <property type="entry name" value="NAD(P)-bd_dom_sf"/>
</dbReference>
<comment type="caution">
    <text evidence="9">The sequence shown here is derived from an EMBL/GenBank/DDBJ whole genome shotgun (WGS) entry which is preliminary data.</text>
</comment>
<dbReference type="InterPro" id="IPR020807">
    <property type="entry name" value="PKS_DH"/>
</dbReference>
<gene>
    <name evidence="9" type="ORF">BJ998_009103</name>
</gene>
<dbReference type="Pfam" id="PF16197">
    <property type="entry name" value="KAsynt_C_assoc"/>
    <property type="match status" value="1"/>
</dbReference>
<dbReference type="InterPro" id="IPR049552">
    <property type="entry name" value="PKS_DH_N"/>
</dbReference>
<dbReference type="Pfam" id="PF08659">
    <property type="entry name" value="KR"/>
    <property type="match status" value="1"/>
</dbReference>
<dbReference type="InterPro" id="IPR036736">
    <property type="entry name" value="ACP-like_sf"/>
</dbReference>
<feature type="domain" description="Ketosynthase family 3 (KS3)" evidence="7">
    <location>
        <begin position="55"/>
        <end position="482"/>
    </location>
</feature>
<evidence type="ECO:0000259" key="7">
    <source>
        <dbReference type="PROSITE" id="PS52004"/>
    </source>
</evidence>
<dbReference type="SMART" id="SM00827">
    <property type="entry name" value="PKS_AT"/>
    <property type="match status" value="1"/>
</dbReference>
<evidence type="ECO:0000259" key="6">
    <source>
        <dbReference type="PROSITE" id="PS50075"/>
    </source>
</evidence>
<dbReference type="Gene3D" id="3.10.129.110">
    <property type="entry name" value="Polyketide synthase dehydratase"/>
    <property type="match status" value="1"/>
</dbReference>
<dbReference type="CDD" id="cd08953">
    <property type="entry name" value="KR_2_SDR_x"/>
    <property type="match status" value="1"/>
</dbReference>
<dbReference type="SUPFAM" id="SSF53901">
    <property type="entry name" value="Thiolase-like"/>
    <property type="match status" value="1"/>
</dbReference>
<reference evidence="9 10" key="1">
    <citation type="submission" date="2020-08" db="EMBL/GenBank/DDBJ databases">
        <title>Sequencing the genomes of 1000 actinobacteria strains.</title>
        <authorList>
            <person name="Klenk H.-P."/>
        </authorList>
    </citation>
    <scope>NUCLEOTIDE SEQUENCE [LARGE SCALE GENOMIC DNA]</scope>
    <source>
        <strain evidence="9 10">DSM 43851</strain>
    </source>
</reference>
<comment type="caution">
    <text evidence="4">Lacks conserved residue(s) required for the propagation of feature annotation.</text>
</comment>
<evidence type="ECO:0000313" key="10">
    <source>
        <dbReference type="Proteomes" id="UP000585638"/>
    </source>
</evidence>
<dbReference type="InterPro" id="IPR050091">
    <property type="entry name" value="PKS_NRPS_Biosynth_Enz"/>
</dbReference>
<keyword evidence="1" id="KW-0596">Phosphopantetheine</keyword>
<evidence type="ECO:0000256" key="2">
    <source>
        <dbReference type="ARBA" id="ARBA00022553"/>
    </source>
</evidence>
<sequence length="1831" mass="193429">MRHWVVVSGPYGCGAVARERTASTSAAAVRRPHGRITPLSHEDDGEWGLAVDDSLEAIAIIGVGARLPGARDAREYWRNLRAGTESITQLSEQELLAEGATPAEVADEYYVRAAGLVPHVRDFDADFFGMTAREARFSDPQLKLTLEVSHAALEDAGLDPTTMTRDVGVFGATGLTRYTDLYINGRLQQHDATNVVFNNPDYITTYTSYNLDLHGPALTVLTACSSSLVAVHLACQSLVMGECDMALAGAANVELPYGHGYRWGPGSVRSRDGHCRPFDAAANGTIFTNGAGMVVLKRLSDAVADGDHIRAVIHGTALNDDGRDKMSFSAPSVTGQSAAIVQAMSVAGLTPADISYVEAHGTATAVGDPIEVTALNRAYRSLSDSELAPGSIGIGSVKGNIGHTVPTSGVAGLIKLAMALDAEELPPSINFTEPNPRLELDKTPFYVNSELRAWPRDPDKPRYAGISSFGVGGANAHLVIGEGPARMRTPDRGRPRIVVWSARNAAAAEESRTRLADFLADAPDDLFADAVATLQQGRTAHPVRAAVVAASRAEAAEALRLARSPETAPLPRDVVFMFPGQGSQHARMAAGLYRQNAVFTAEMDRCLAALDDGPRLAQLWLEGDDEALRPTAYAQPLLFAVEYSLARTLIESGIRPRAVLGHSVGELVAATVAGVIGVEDALRLTALRGKLMQDQPAGAMIAVRADEATVTPLLPEGFTVAVVNGPQQLVLAGPADPTPAVDALRAAGLTVTVVPTSHAFHSEAMRGAVAPFVAGFDGVTLNEPAITLYSAATGRELTAPEATDPEFWARQLVEPVRFDEAVGSAVASGMHVLLEVGPNQVLTGVVRKHDAVRQGDSTVRALLPRGDRSVRDDERSFLDALAALWELGQQPDWAALRPDEPLRRVPVPGYPYQRSRYWIDPKTGPAAPYQPPTESEPSTSDDTVPVATGTPAEASPYATVTWTERARAGRPVDPATGQCALALVPEDQATALPLVLALQRRGYQVVRVRPGSGFVAGDTEFHVRPGEQADLAAVVAALAATGRSPRLLVHGWALGEWEPVGVDNATAQLDLAFHSLQALVNAAGAAPDTDGRLPGVLVVTNGAVDVSGGEGAHPAKAVLPAHLRTLAAEMPGVACRLLDIAPVGEEDLVDELGAEPDEVVVALRAGRRWVPRELPWQPRPDGTSLRRGGVYLITGGLGGLGVAVAKGLAGTGLRPRLVLAGRSGLPSDEDGTAAAIAEMEALGAQVRVHACDIADARALARMLDITTAHFGPVNGVLHLAGVPGGGMLAVRDRADVQRVCRPKVQGVLALAEAFAGRAPLDFLVSFSSRSALAGMVGNGDYAAANAFLDAYAASRWGRGGERVLSIGWPAWRTVGMAKALVGPSGDEPPAGTRDHLTTLAPDRCWALDEHRVDGRPVLPGTGQLDLVIRAFREVFDLRPDGTVVFEDVTLGQPLAVRREQEVRVRFVEDGDRRRFTVASRAAGSDEPWQDHTSGFVSAPAGAAGSGRTVAVDEVRAALDQQEIPNVVMSSTRMFNLGPRWDSMTGVWAAGSAKLVSLSLPEPFRPDLAVHPLHPALLDLATSIMRDPDQDGLHLPFMYRRFTVHAPLPGVMHSRIHRREGTDRTIVGDIDLIGPDGTVIGEIEGFTMRRADRHSFATRTPATAPEAPPARVAPVPGTGRGLAPEQGVRLLLDLLSARTPAHVLVRPFENDTPVPLARVDAGAAEVASPAQVLAAAAKPSAAPVVPAPVAAVPAPDGESVENRLRELWAEVLGVASFDAGGDFFDLGGDSMSAVQLMGRIRDVFKIEFGIGAVFDHPTVDALAALVRDARAV</sequence>
<dbReference type="SUPFAM" id="SSF55048">
    <property type="entry name" value="Probable ACP-binding domain of malonyl-CoA ACP transacylase"/>
    <property type="match status" value="1"/>
</dbReference>
<dbReference type="InterPro" id="IPR018201">
    <property type="entry name" value="Ketoacyl_synth_AS"/>
</dbReference>
<dbReference type="GO" id="GO:0031177">
    <property type="term" value="F:phosphopantetheine binding"/>
    <property type="evidence" value="ECO:0007669"/>
    <property type="project" value="InterPro"/>
</dbReference>
<dbReference type="Pfam" id="PF21089">
    <property type="entry name" value="PKS_DH_N"/>
    <property type="match status" value="1"/>
</dbReference>
<dbReference type="InterPro" id="IPR020806">
    <property type="entry name" value="PKS_PP-bd"/>
</dbReference>
<dbReference type="InterPro" id="IPR016036">
    <property type="entry name" value="Malonyl_transacylase_ACP-bd"/>
</dbReference>
<dbReference type="InterPro" id="IPR013968">
    <property type="entry name" value="PKS_KR"/>
</dbReference>
<evidence type="ECO:0000259" key="8">
    <source>
        <dbReference type="PROSITE" id="PS52019"/>
    </source>
</evidence>
<dbReference type="InterPro" id="IPR014031">
    <property type="entry name" value="Ketoacyl_synth_C"/>
</dbReference>
<dbReference type="Pfam" id="PF00550">
    <property type="entry name" value="PP-binding"/>
    <property type="match status" value="1"/>
</dbReference>
<dbReference type="GO" id="GO:0004312">
    <property type="term" value="F:fatty acid synthase activity"/>
    <property type="evidence" value="ECO:0007669"/>
    <property type="project" value="TreeGrafter"/>
</dbReference>
<dbReference type="Gene3D" id="3.40.366.10">
    <property type="entry name" value="Malonyl-Coenzyme A Acyl Carrier Protein, domain 2"/>
    <property type="match status" value="1"/>
</dbReference>
<feature type="domain" description="PKS/mFAS DH" evidence="8">
    <location>
        <begin position="1378"/>
        <end position="1656"/>
    </location>
</feature>
<dbReference type="InterPro" id="IPR001227">
    <property type="entry name" value="Ac_transferase_dom_sf"/>
</dbReference>
<dbReference type="Pfam" id="PF00698">
    <property type="entry name" value="Acyl_transf_1"/>
    <property type="match status" value="1"/>
</dbReference>
<evidence type="ECO:0000256" key="5">
    <source>
        <dbReference type="SAM" id="MobiDB-lite"/>
    </source>
</evidence>
<keyword evidence="2" id="KW-0597">Phosphoprotein</keyword>
<dbReference type="SUPFAM" id="SSF47336">
    <property type="entry name" value="ACP-like"/>
    <property type="match status" value="1"/>
</dbReference>
<dbReference type="InterPro" id="IPR014043">
    <property type="entry name" value="Acyl_transferase_dom"/>
</dbReference>
<evidence type="ECO:0000256" key="3">
    <source>
        <dbReference type="ARBA" id="ARBA00022679"/>
    </source>
</evidence>
<dbReference type="Gene3D" id="1.10.1200.10">
    <property type="entry name" value="ACP-like"/>
    <property type="match status" value="1"/>
</dbReference>
<feature type="compositionally biased region" description="Polar residues" evidence="5">
    <location>
        <begin position="932"/>
        <end position="942"/>
    </location>
</feature>
<accession>A0A7W9KTT6</accession>
<dbReference type="SUPFAM" id="SSF51735">
    <property type="entry name" value="NAD(P)-binding Rossmann-fold domains"/>
    <property type="match status" value="2"/>
</dbReference>
<dbReference type="GO" id="GO:0004315">
    <property type="term" value="F:3-oxoacyl-[acyl-carrier-protein] synthase activity"/>
    <property type="evidence" value="ECO:0007669"/>
    <property type="project" value="InterPro"/>
</dbReference>
<feature type="region of interest" description="Disordered" evidence="5">
    <location>
        <begin position="921"/>
        <end position="952"/>
    </location>
</feature>
<dbReference type="SMART" id="SM00825">
    <property type="entry name" value="PKS_KS"/>
    <property type="match status" value="1"/>
</dbReference>
<dbReference type="SUPFAM" id="SSF52151">
    <property type="entry name" value="FabD/lysophospholipase-like"/>
    <property type="match status" value="1"/>
</dbReference>
<dbReference type="InterPro" id="IPR042104">
    <property type="entry name" value="PKS_dehydratase_sf"/>
</dbReference>
<dbReference type="InterPro" id="IPR049551">
    <property type="entry name" value="PKS_DH_C"/>
</dbReference>
<dbReference type="PANTHER" id="PTHR43775:SF37">
    <property type="entry name" value="SI:DKEY-61P9.11"/>
    <property type="match status" value="1"/>
</dbReference>
<keyword evidence="3 9" id="KW-0808">Transferase</keyword>
<dbReference type="GO" id="GO:0006633">
    <property type="term" value="P:fatty acid biosynthetic process"/>
    <property type="evidence" value="ECO:0007669"/>
    <property type="project" value="InterPro"/>
</dbReference>
<dbReference type="InterPro" id="IPR049900">
    <property type="entry name" value="PKS_mFAS_DH"/>
</dbReference>
<organism evidence="9 10">
    <name type="scientific">Kutzneria kofuensis</name>
    <dbReference type="NCBI Taxonomy" id="103725"/>
    <lineage>
        <taxon>Bacteria</taxon>
        <taxon>Bacillati</taxon>
        <taxon>Actinomycetota</taxon>
        <taxon>Actinomycetes</taxon>
        <taxon>Pseudonocardiales</taxon>
        <taxon>Pseudonocardiaceae</taxon>
        <taxon>Kutzneria</taxon>
    </lineage>
</organism>
<dbReference type="GO" id="GO:0005737">
    <property type="term" value="C:cytoplasm"/>
    <property type="evidence" value="ECO:0007669"/>
    <property type="project" value="TreeGrafter"/>
</dbReference>
<proteinExistence type="predicted"/>
<dbReference type="SMART" id="SM00826">
    <property type="entry name" value="PKS_DH"/>
    <property type="match status" value="1"/>
</dbReference>
<dbReference type="InterPro" id="IPR016035">
    <property type="entry name" value="Acyl_Trfase/lysoPLipase"/>
</dbReference>
<dbReference type="Pfam" id="PF02801">
    <property type="entry name" value="Ketoacyl-synt_C"/>
    <property type="match status" value="1"/>
</dbReference>
<dbReference type="GO" id="GO:0005886">
    <property type="term" value="C:plasma membrane"/>
    <property type="evidence" value="ECO:0007669"/>
    <property type="project" value="TreeGrafter"/>
</dbReference>
<dbReference type="Gene3D" id="3.40.47.10">
    <property type="match status" value="1"/>
</dbReference>
<dbReference type="PROSITE" id="PS52004">
    <property type="entry name" value="KS3_2"/>
    <property type="match status" value="1"/>
</dbReference>
<dbReference type="RefSeq" id="WP_184870330.1">
    <property type="nucleotide sequence ID" value="NZ_JACHIR010000004.1"/>
</dbReference>
<dbReference type="Pfam" id="PF14765">
    <property type="entry name" value="PS-DH"/>
    <property type="match status" value="1"/>
</dbReference>
<feature type="region of interest" description="N-terminal hotdog fold" evidence="4">
    <location>
        <begin position="1378"/>
        <end position="1503"/>
    </location>
</feature>
<dbReference type="Pfam" id="PF00109">
    <property type="entry name" value="ketoacyl-synt"/>
    <property type="match status" value="1"/>
</dbReference>
<dbReference type="PANTHER" id="PTHR43775">
    <property type="entry name" value="FATTY ACID SYNTHASE"/>
    <property type="match status" value="1"/>
</dbReference>
<keyword evidence="10" id="KW-1185">Reference proteome</keyword>
<evidence type="ECO:0000313" key="9">
    <source>
        <dbReference type="EMBL" id="MBB5897844.1"/>
    </source>
</evidence>
<dbReference type="InterPro" id="IPR032821">
    <property type="entry name" value="PKS_assoc"/>
</dbReference>
<dbReference type="Gene3D" id="3.40.50.720">
    <property type="entry name" value="NAD(P)-binding Rossmann-like Domain"/>
    <property type="match status" value="1"/>
</dbReference>
<dbReference type="PROSITE" id="PS00606">
    <property type="entry name" value="KS3_1"/>
    <property type="match status" value="1"/>
</dbReference>
<feature type="domain" description="Carrier" evidence="6">
    <location>
        <begin position="1754"/>
        <end position="1829"/>
    </location>
</feature>
<dbReference type="PROSITE" id="PS50075">
    <property type="entry name" value="CARRIER"/>
    <property type="match status" value="1"/>
</dbReference>
<evidence type="ECO:0000256" key="4">
    <source>
        <dbReference type="PROSITE-ProRule" id="PRU01363"/>
    </source>
</evidence>
<dbReference type="PROSITE" id="PS52019">
    <property type="entry name" value="PKS_MFAS_DH"/>
    <property type="match status" value="1"/>
</dbReference>
<evidence type="ECO:0000256" key="1">
    <source>
        <dbReference type="ARBA" id="ARBA00022450"/>
    </source>
</evidence>
<dbReference type="InterPro" id="IPR014030">
    <property type="entry name" value="Ketoacyl_synth_N"/>
</dbReference>
<protein>
    <submittedName>
        <fullName evidence="9">Acyl transferase domain-containing protein</fullName>
    </submittedName>
</protein>
<dbReference type="InterPro" id="IPR057326">
    <property type="entry name" value="KR_dom"/>
</dbReference>
<feature type="region of interest" description="C-terminal hotdog fold" evidence="4">
    <location>
        <begin position="1519"/>
        <end position="1656"/>
    </location>
</feature>
<dbReference type="InterPro" id="IPR009081">
    <property type="entry name" value="PP-bd_ACP"/>
</dbReference>
<dbReference type="Proteomes" id="UP000585638">
    <property type="component" value="Unassembled WGS sequence"/>
</dbReference>
<dbReference type="InterPro" id="IPR016039">
    <property type="entry name" value="Thiolase-like"/>
</dbReference>
<dbReference type="CDD" id="cd00833">
    <property type="entry name" value="PKS"/>
    <property type="match status" value="1"/>
</dbReference>
<dbReference type="EMBL" id="JACHIR010000004">
    <property type="protein sequence ID" value="MBB5897844.1"/>
    <property type="molecule type" value="Genomic_DNA"/>
</dbReference>
<dbReference type="InterPro" id="IPR020841">
    <property type="entry name" value="PKS_Beta-ketoAc_synthase_dom"/>
</dbReference>
<dbReference type="SMART" id="SM00822">
    <property type="entry name" value="PKS_KR"/>
    <property type="match status" value="1"/>
</dbReference>
<name>A0A7W9KTT6_9PSEU</name>
<dbReference type="GO" id="GO:0071770">
    <property type="term" value="P:DIM/DIP cell wall layer assembly"/>
    <property type="evidence" value="ECO:0007669"/>
    <property type="project" value="TreeGrafter"/>
</dbReference>
<dbReference type="Gene3D" id="3.30.70.3290">
    <property type="match status" value="1"/>
</dbReference>